<protein>
    <submittedName>
        <fullName evidence="1">NAD(P)-dependent iron-only hydrogenase iron-sulfur protein</fullName>
    </submittedName>
</protein>
<organism evidence="1 2">
    <name type="scientific">Serpentinicella alkaliphila</name>
    <dbReference type="NCBI Taxonomy" id="1734049"/>
    <lineage>
        <taxon>Bacteria</taxon>
        <taxon>Bacillati</taxon>
        <taxon>Bacillota</taxon>
        <taxon>Clostridia</taxon>
        <taxon>Peptostreptococcales</taxon>
        <taxon>Natronincolaceae</taxon>
        <taxon>Serpentinicella</taxon>
    </lineage>
</organism>
<proteinExistence type="predicted"/>
<evidence type="ECO:0000313" key="2">
    <source>
        <dbReference type="Proteomes" id="UP000295504"/>
    </source>
</evidence>
<dbReference type="EMBL" id="SLYC01000011">
    <property type="protein sequence ID" value="TCQ03098.1"/>
    <property type="molecule type" value="Genomic_DNA"/>
</dbReference>
<name>A0A4R2THX3_9FIRM</name>
<comment type="caution">
    <text evidence="1">The sequence shown here is derived from an EMBL/GenBank/DDBJ whole genome shotgun (WGS) entry which is preliminary data.</text>
</comment>
<sequence>MSTIKSLDELKKIREQSLKKMELRTVGAEKDSIKILIGMATCGIAAGARDTLSGILDEIDKQNLDNVYVVQVGCMGYCYAEPVVQVNMPGKEPIVYGNIDAKKGREIINKHIQKGELLEDLIISKSFHRV</sequence>
<dbReference type="Gene3D" id="3.40.30.10">
    <property type="entry name" value="Glutaredoxin"/>
    <property type="match status" value="1"/>
</dbReference>
<dbReference type="SUPFAM" id="SSF52833">
    <property type="entry name" value="Thioredoxin-like"/>
    <property type="match status" value="1"/>
</dbReference>
<accession>A0A4R2THX3</accession>
<dbReference type="RefSeq" id="WP_132848164.1">
    <property type="nucleotide sequence ID" value="NZ_CP058648.1"/>
</dbReference>
<dbReference type="CDD" id="cd02980">
    <property type="entry name" value="TRX_Fd_family"/>
    <property type="match status" value="1"/>
</dbReference>
<gene>
    <name evidence="1" type="ORF">EDD79_101162</name>
</gene>
<reference evidence="1 2" key="1">
    <citation type="submission" date="2019-03" db="EMBL/GenBank/DDBJ databases">
        <title>Genomic Encyclopedia of Type Strains, Phase IV (KMG-IV): sequencing the most valuable type-strain genomes for metagenomic binning, comparative biology and taxonomic classification.</title>
        <authorList>
            <person name="Goeker M."/>
        </authorList>
    </citation>
    <scope>NUCLEOTIDE SEQUENCE [LARGE SCALE GENOMIC DNA]</scope>
    <source>
        <strain evidence="1 2">DSM 100013</strain>
    </source>
</reference>
<dbReference type="Proteomes" id="UP000295504">
    <property type="component" value="Unassembled WGS sequence"/>
</dbReference>
<keyword evidence="2" id="KW-1185">Reference proteome</keyword>
<evidence type="ECO:0000313" key="1">
    <source>
        <dbReference type="EMBL" id="TCQ03098.1"/>
    </source>
</evidence>
<dbReference type="OrthoDB" id="9800692at2"/>
<dbReference type="InterPro" id="IPR036249">
    <property type="entry name" value="Thioredoxin-like_sf"/>
</dbReference>
<dbReference type="AlphaFoldDB" id="A0A4R2THX3"/>